<keyword evidence="1" id="KW-0472">Membrane</keyword>
<name>A0AB36DNQ9_MORCA</name>
<keyword evidence="1" id="KW-1133">Transmembrane helix</keyword>
<feature type="transmembrane region" description="Helical" evidence="1">
    <location>
        <begin position="20"/>
        <end position="38"/>
    </location>
</feature>
<protein>
    <submittedName>
        <fullName evidence="2">Acetate permease ActP cation/acetate symporter</fullName>
    </submittedName>
</protein>
<feature type="transmembrane region" description="Helical" evidence="1">
    <location>
        <begin position="58"/>
        <end position="79"/>
    </location>
</feature>
<keyword evidence="1" id="KW-0812">Transmembrane</keyword>
<sequence length="105" mass="11276">MPIYFSKRINSTGTTAGMIARLSATCIYVFLYMGWFFIPSTNSFENVEANWILGVSPLSFGAIGAVINFIVAIAVSAMGNPPPKEVQDLVESTRYPKGAGGAINH</sequence>
<evidence type="ECO:0000313" key="3">
    <source>
        <dbReference type="Proteomes" id="UP000078295"/>
    </source>
</evidence>
<dbReference type="InterPro" id="IPR038377">
    <property type="entry name" value="Na/Glc_symporter_sf"/>
</dbReference>
<gene>
    <name evidence="2" type="ORF">AO370_1252</name>
</gene>
<organism evidence="2 3">
    <name type="scientific">Moraxella catarrhalis</name>
    <name type="common">Branhamella catarrhalis</name>
    <dbReference type="NCBI Taxonomy" id="480"/>
    <lineage>
        <taxon>Bacteria</taxon>
        <taxon>Pseudomonadati</taxon>
        <taxon>Pseudomonadota</taxon>
        <taxon>Gammaproteobacteria</taxon>
        <taxon>Moraxellales</taxon>
        <taxon>Moraxellaceae</taxon>
        <taxon>Moraxella</taxon>
    </lineage>
</organism>
<evidence type="ECO:0000256" key="1">
    <source>
        <dbReference type="SAM" id="Phobius"/>
    </source>
</evidence>
<dbReference type="Gene3D" id="1.20.1730.10">
    <property type="entry name" value="Sodium/glucose cotransporter"/>
    <property type="match status" value="1"/>
</dbReference>
<proteinExistence type="predicted"/>
<dbReference type="Proteomes" id="UP000078295">
    <property type="component" value="Unassembled WGS sequence"/>
</dbReference>
<dbReference type="EMBL" id="LXHQ01000031">
    <property type="protein sequence ID" value="OAV25175.1"/>
    <property type="molecule type" value="Genomic_DNA"/>
</dbReference>
<dbReference type="AlphaFoldDB" id="A0AB36DNQ9"/>
<reference evidence="2 3" key="1">
    <citation type="journal article" date="2016" name="Genome Biol. Evol.">
        <title>Comparative Genomic Analyses of the Moraxella catarrhalis Serosensitive and Seroresistant Lineages Demonstrate Their Independent Evolution.</title>
        <authorList>
            <person name="Earl J.P."/>
            <person name="de Vries S.P."/>
            <person name="Ahmed A."/>
            <person name="Powell E."/>
            <person name="Schultz M.P."/>
            <person name="Hermans P.W."/>
            <person name="Hill D.J."/>
            <person name="Zhou Z."/>
            <person name="Constantinidou C.I."/>
            <person name="Hu F.Z."/>
            <person name="Bootsma H.J."/>
            <person name="Ehrlich G.D."/>
        </authorList>
    </citation>
    <scope>NUCLEOTIDE SEQUENCE [LARGE SCALE GENOMIC DNA]</scope>
    <source>
        <strain evidence="2 3">F23</strain>
    </source>
</reference>
<accession>A0AB36DNQ9</accession>
<evidence type="ECO:0000313" key="2">
    <source>
        <dbReference type="EMBL" id="OAV25175.1"/>
    </source>
</evidence>
<comment type="caution">
    <text evidence="2">The sequence shown here is derived from an EMBL/GenBank/DDBJ whole genome shotgun (WGS) entry which is preliminary data.</text>
</comment>